<evidence type="ECO:0000313" key="1">
    <source>
        <dbReference type="EMBL" id="KAF2498239.1"/>
    </source>
</evidence>
<proteinExistence type="predicted"/>
<sequence length="260" mass="29154">MSARFRFDDLPGELRNRIYEYTVKDPIAMDITLDPANGNHRIKVAGAVSNNSPSALIPLSIISKKVHEESSGFFWAQNIFRALEHKHNTPPHDVARAFFLAIGPLGRRLLQNLSLVNVGSLIVALPQNTYYDPESAADTPIYVRQASRNLSVLSIQLGRCQSLQKAHVEFELEEVFSRLANGPGPLMAWQARRQPGFVGIEIAWKPLDDAAADMFLNGGRLAMWRGFSTDLLKEAAIDYLRFYLEPECRVVIAAEEVYED</sequence>
<reference evidence="1" key="1">
    <citation type="journal article" date="2020" name="Stud. Mycol.">
        <title>101 Dothideomycetes genomes: a test case for predicting lifestyles and emergence of pathogens.</title>
        <authorList>
            <person name="Haridas S."/>
            <person name="Albert R."/>
            <person name="Binder M."/>
            <person name="Bloem J."/>
            <person name="Labutti K."/>
            <person name="Salamov A."/>
            <person name="Andreopoulos B."/>
            <person name="Baker S."/>
            <person name="Barry K."/>
            <person name="Bills G."/>
            <person name="Bluhm B."/>
            <person name="Cannon C."/>
            <person name="Castanera R."/>
            <person name="Culley D."/>
            <person name="Daum C."/>
            <person name="Ezra D."/>
            <person name="Gonzalez J."/>
            <person name="Henrissat B."/>
            <person name="Kuo A."/>
            <person name="Liang C."/>
            <person name="Lipzen A."/>
            <person name="Lutzoni F."/>
            <person name="Magnuson J."/>
            <person name="Mondo S."/>
            <person name="Nolan M."/>
            <person name="Ohm R."/>
            <person name="Pangilinan J."/>
            <person name="Park H.-J."/>
            <person name="Ramirez L."/>
            <person name="Alfaro M."/>
            <person name="Sun H."/>
            <person name="Tritt A."/>
            <person name="Yoshinaga Y."/>
            <person name="Zwiers L.-H."/>
            <person name="Turgeon B."/>
            <person name="Goodwin S."/>
            <person name="Spatafora J."/>
            <person name="Crous P."/>
            <person name="Grigoriev I."/>
        </authorList>
    </citation>
    <scope>NUCLEOTIDE SEQUENCE</scope>
    <source>
        <strain evidence="1">CBS 269.34</strain>
    </source>
</reference>
<dbReference type="PANTHER" id="PTHR42085">
    <property type="entry name" value="F-BOX DOMAIN-CONTAINING PROTEIN"/>
    <property type="match status" value="1"/>
</dbReference>
<dbReference type="AlphaFoldDB" id="A0A6A6R134"/>
<keyword evidence="2" id="KW-1185">Reference proteome</keyword>
<accession>A0A6A6R134</accession>
<dbReference type="PANTHER" id="PTHR42085:SF2">
    <property type="entry name" value="F-BOX DOMAIN-CONTAINING PROTEIN"/>
    <property type="match status" value="1"/>
</dbReference>
<protein>
    <recommendedName>
        <fullName evidence="3">F-box domain-containing protein</fullName>
    </recommendedName>
</protein>
<dbReference type="EMBL" id="MU004185">
    <property type="protein sequence ID" value="KAF2498239.1"/>
    <property type="molecule type" value="Genomic_DNA"/>
</dbReference>
<evidence type="ECO:0008006" key="3">
    <source>
        <dbReference type="Google" id="ProtNLM"/>
    </source>
</evidence>
<dbReference type="InterPro" id="IPR038883">
    <property type="entry name" value="AN11006-like"/>
</dbReference>
<gene>
    <name evidence="1" type="ORF">BU16DRAFT_536298</name>
</gene>
<dbReference type="Proteomes" id="UP000799750">
    <property type="component" value="Unassembled WGS sequence"/>
</dbReference>
<name>A0A6A6R134_9PEZI</name>
<evidence type="ECO:0000313" key="2">
    <source>
        <dbReference type="Proteomes" id="UP000799750"/>
    </source>
</evidence>
<organism evidence="1 2">
    <name type="scientific">Lophium mytilinum</name>
    <dbReference type="NCBI Taxonomy" id="390894"/>
    <lineage>
        <taxon>Eukaryota</taxon>
        <taxon>Fungi</taxon>
        <taxon>Dikarya</taxon>
        <taxon>Ascomycota</taxon>
        <taxon>Pezizomycotina</taxon>
        <taxon>Dothideomycetes</taxon>
        <taxon>Pleosporomycetidae</taxon>
        <taxon>Mytilinidiales</taxon>
        <taxon>Mytilinidiaceae</taxon>
        <taxon>Lophium</taxon>
    </lineage>
</organism>